<feature type="signal peptide" evidence="1">
    <location>
        <begin position="1"/>
        <end position="23"/>
    </location>
</feature>
<dbReference type="Pfam" id="PF07494">
    <property type="entry name" value="Reg_prop"/>
    <property type="match status" value="1"/>
</dbReference>
<dbReference type="AlphaFoldDB" id="A0A6A7WCE7"/>
<keyword evidence="4" id="KW-1185">Reference proteome</keyword>
<dbReference type="SUPFAM" id="SSF63829">
    <property type="entry name" value="Calcium-dependent phosphotriesterase"/>
    <property type="match status" value="1"/>
</dbReference>
<proteinExistence type="predicted"/>
<dbReference type="InterPro" id="IPR011110">
    <property type="entry name" value="Reg_prop"/>
</dbReference>
<protein>
    <submittedName>
        <fullName evidence="3">Por secretion system protein</fullName>
    </submittedName>
</protein>
<dbReference type="Gene3D" id="2.60.40.4070">
    <property type="match status" value="1"/>
</dbReference>
<feature type="domain" description="PorZ N-terminal beta-propeller" evidence="2">
    <location>
        <begin position="47"/>
        <end position="200"/>
    </location>
</feature>
<evidence type="ECO:0000256" key="1">
    <source>
        <dbReference type="SAM" id="SignalP"/>
    </source>
</evidence>
<dbReference type="OrthoDB" id="9807410at2"/>
<comment type="caution">
    <text evidence="3">The sequence shown here is derived from an EMBL/GenBank/DDBJ whole genome shotgun (WGS) entry which is preliminary data.</text>
</comment>
<dbReference type="RefSeq" id="WP_158463809.1">
    <property type="nucleotide sequence ID" value="NZ_VZAD01000071.1"/>
</dbReference>
<sequence>MNKKILIFLSFLMFQVTTIPTFAAIGDWKAYLAYHDVQEIEQAGNLLFIKASNDLYVYNQNDQSIQTFSKADYLNDCKIQRIAYNKTAKRLLIIYSNFNIDLMNVSNFEVTNLSDYYTASTTGDKTINDIYMYGKYAYVSNGFGILKLNMTDIEITDTYNLGFPVNWCEIEGNTIYAYSSAKGKYSASLSSNLLDKNNWKKVGNYVAKAQEDKSELKQLVSTLNPGGPKYNYFGFLKYANNQLYTCNGNVGGQKDACIQILGKDNWNIYQDDNISNITGVGYKDLVCIDYDPLDIKHVFAGGRNGLYEFYDGKFVKHYNHTNSLIEIVGGLQNNAEYELVQGIKYDASGNLWLLNSEAPNSSLIEYSKDQEWISRSKSELMKYESYGVKNKSLATLQSMMIDSRGLLWFVNNHWANPSFFCYQFPTNKTDDGVIKAFTSITNQDGTTISNIFGISCIAEDKNKNLWIGTNQGPFLLESNQITADSPVFTQVKVPRNDGTNYADYLLTGINISCIAIDKANRKWFGTKNNGVYLISSDNLEQLNHFTTSNSKLLSDNIEAIAINDDTGEVYIGTENGLCSYMSDSNSSNEEMTKDNVWAYPNPVKPDYTGLITITGLSLNANIKIVTSNGTLVHQGKSSSGIYQWNGTDLKGKKVASGIYMVMTATEEGDKGVVCKIAIIN</sequence>
<evidence type="ECO:0000259" key="2">
    <source>
        <dbReference type="Pfam" id="PF21544"/>
    </source>
</evidence>
<accession>A0A6A7WCE7</accession>
<dbReference type="Gene3D" id="2.130.10.10">
    <property type="entry name" value="YVTN repeat-like/Quinoprotein amine dehydrogenase"/>
    <property type="match status" value="1"/>
</dbReference>
<evidence type="ECO:0000313" key="4">
    <source>
        <dbReference type="Proteomes" id="UP000384372"/>
    </source>
</evidence>
<dbReference type="Pfam" id="PF21544">
    <property type="entry name" value="PorZ_N_b_propeller"/>
    <property type="match status" value="1"/>
</dbReference>
<evidence type="ECO:0000313" key="3">
    <source>
        <dbReference type="EMBL" id="MQP12164.1"/>
    </source>
</evidence>
<name>A0A6A7WCE7_9BACT</name>
<organism evidence="3 4">
    <name type="scientific">Segatella copri</name>
    <dbReference type="NCBI Taxonomy" id="165179"/>
    <lineage>
        <taxon>Bacteria</taxon>
        <taxon>Pseudomonadati</taxon>
        <taxon>Bacteroidota</taxon>
        <taxon>Bacteroidia</taxon>
        <taxon>Bacteroidales</taxon>
        <taxon>Prevotellaceae</taxon>
        <taxon>Segatella</taxon>
    </lineage>
</organism>
<dbReference type="SUPFAM" id="SSF101898">
    <property type="entry name" value="NHL repeat"/>
    <property type="match status" value="1"/>
</dbReference>
<keyword evidence="1" id="KW-0732">Signal</keyword>
<reference evidence="3 4" key="1">
    <citation type="submission" date="2019-09" db="EMBL/GenBank/DDBJ databases">
        <title>Distinct polysaccharide growth profiles of human intestinal Prevotella copri isolates.</title>
        <authorList>
            <person name="Fehlner-Peach H."/>
            <person name="Magnabosco C."/>
            <person name="Raghavan V."/>
            <person name="Scher J.U."/>
            <person name="Tett A."/>
            <person name="Cox L.M."/>
            <person name="Gottsegen C."/>
            <person name="Watters A."/>
            <person name="Wiltshire- Gordon J.D."/>
            <person name="Segata N."/>
            <person name="Bonneau R."/>
            <person name="Littman D.R."/>
        </authorList>
    </citation>
    <scope>NUCLEOTIDE SEQUENCE [LARGE SCALE GENOMIC DNA]</scope>
    <source>
        <strain evidence="4">iAQ1173</strain>
    </source>
</reference>
<gene>
    <name evidence="3" type="ORF">F7D20_09400</name>
</gene>
<dbReference type="EMBL" id="VZAD01000071">
    <property type="protein sequence ID" value="MQP12164.1"/>
    <property type="molecule type" value="Genomic_DNA"/>
</dbReference>
<dbReference type="Proteomes" id="UP000384372">
    <property type="component" value="Unassembled WGS sequence"/>
</dbReference>
<dbReference type="InterPro" id="IPR015943">
    <property type="entry name" value="WD40/YVTN_repeat-like_dom_sf"/>
</dbReference>
<feature type="chain" id="PRO_5025621953" evidence="1">
    <location>
        <begin position="24"/>
        <end position="680"/>
    </location>
</feature>
<dbReference type="InterPro" id="IPR048954">
    <property type="entry name" value="PorZ_N"/>
</dbReference>